<dbReference type="AlphaFoldDB" id="A0A979FKD0"/>
<protein>
    <submittedName>
        <fullName evidence="3">Uncharacterized protein LOC125178233</fullName>
    </submittedName>
</protein>
<feature type="compositionally biased region" description="Low complexity" evidence="1">
    <location>
        <begin position="548"/>
        <end position="561"/>
    </location>
</feature>
<evidence type="ECO:0000256" key="1">
    <source>
        <dbReference type="SAM" id="MobiDB-lite"/>
    </source>
</evidence>
<feature type="compositionally biased region" description="Basic and acidic residues" evidence="1">
    <location>
        <begin position="376"/>
        <end position="396"/>
    </location>
</feature>
<feature type="compositionally biased region" description="Basic and acidic residues" evidence="1">
    <location>
        <begin position="495"/>
        <end position="505"/>
    </location>
</feature>
<feature type="compositionally biased region" description="Low complexity" evidence="1">
    <location>
        <begin position="328"/>
        <end position="339"/>
    </location>
</feature>
<proteinExistence type="predicted"/>
<reference evidence="3" key="1">
    <citation type="submission" date="2025-08" db="UniProtKB">
        <authorList>
            <consortium name="RefSeq"/>
        </authorList>
    </citation>
    <scope>IDENTIFICATION</scope>
    <source>
        <tissue evidence="3">Whole organism</tissue>
    </source>
</reference>
<feature type="region of interest" description="Disordered" evidence="1">
    <location>
        <begin position="478"/>
        <end position="515"/>
    </location>
</feature>
<feature type="compositionally biased region" description="Polar residues" evidence="1">
    <location>
        <begin position="56"/>
        <end position="77"/>
    </location>
</feature>
<gene>
    <name evidence="3" type="primary">LOC125178233</name>
</gene>
<feature type="region of interest" description="Disordered" evidence="1">
    <location>
        <begin position="843"/>
        <end position="864"/>
    </location>
</feature>
<dbReference type="RefSeq" id="XP_047737460.1">
    <property type="nucleotide sequence ID" value="XM_047881504.1"/>
</dbReference>
<feature type="region of interest" description="Disordered" evidence="1">
    <location>
        <begin position="101"/>
        <end position="125"/>
    </location>
</feature>
<name>A0A979FKD0_HYAAZ</name>
<feature type="compositionally biased region" description="Basic and acidic residues" evidence="1">
    <location>
        <begin position="31"/>
        <end position="41"/>
    </location>
</feature>
<sequence>MGNVNTINKKSLESQSHVLPLTPTEIYAQKKTFEHATDDFKPSNYKQNTKNETKPKSGSSKSNLVGRKSVSSNQLSSKQERFTPKVVGVVLKNNDVSLEKLTNANPASKPAEFPRVEGESVETDQSRPINVLKRTQSDGPARWNKSIEIDSSSESIKNDRNESVVSQVQRKTSTKMRTELIRSDAVLPKICMKDDVFNTFDRHKTGHNETWETISTDSDHKLFLHKSRSVEKPPVVKTHHHVERSASEPKFMRSSGRSWKPAKAVQESQMAPILFDHMNKHQQLVCEEAGVQLNFQRNQMMGNRKLLVTDLDSFGDQLDQRTALRSSISLDSSDSAHQSLSRKHSSSSQTSGQSRPRSISFEGTDIREYPVSQYRPETEKMIAEAKKRQKEEETKKIQTTAHSFDEAKSKVSRLGKSSKAKSNELKLLEAKMGKQDSLPVQQYSSYEQTNPPVKNQPLNNEVLIREDRLVANPIYQSLSDEEYGGQPARLADNAQSKDRMRDNKNQQDGNILNENEARKDTYAMFPPKIRLAQNMETKEVAALQDNFASQATSRASSRQGSISQHHCNHPDHRPLAANASNASYISNYSHGYPASLAVQAAPLGRRLSAQDDWKARYMAAQYHNGMVPPHPAAYPLCPHAHAYGYPQYPQILPQLPPFYIPVTHTHQISPPILSSSMLNIYHEMNQGNQLHPAAYHQHGTSMYRNANLAAYQRYRAQHLMDQPDVGPLLQPALRVPPGMEPQPQTIDPKEKNAKLVYHWASQRLNHESPAVQARYRRQIPVFEAYLPLDFDQPRPMPRARPQRPAVEVEPEENLKAYLLRNNYKRQPHGVGLIAVHPHAATSRAPVAEEDAGVMSEAETSSTGRGRHIKVRGTLPIVKTHSKTLERPMGQC</sequence>
<dbReference type="GeneID" id="125178233"/>
<dbReference type="OrthoDB" id="6022652at2759"/>
<evidence type="ECO:0000313" key="2">
    <source>
        <dbReference type="Proteomes" id="UP000694843"/>
    </source>
</evidence>
<accession>A0A979FKD0</accession>
<dbReference type="KEGG" id="hazt:125178233"/>
<feature type="compositionally biased region" description="Low complexity" evidence="1">
    <location>
        <begin position="346"/>
        <end position="358"/>
    </location>
</feature>
<feature type="compositionally biased region" description="Polar residues" evidence="1">
    <location>
        <begin position="1"/>
        <end position="17"/>
    </location>
</feature>
<evidence type="ECO:0000313" key="3">
    <source>
        <dbReference type="RefSeq" id="XP_047737460.1"/>
    </source>
</evidence>
<dbReference type="Proteomes" id="UP000694843">
    <property type="component" value="Unplaced"/>
</dbReference>
<feature type="region of interest" description="Disordered" evidence="1">
    <location>
        <begin position="328"/>
        <end position="418"/>
    </location>
</feature>
<feature type="region of interest" description="Disordered" evidence="1">
    <location>
        <begin position="548"/>
        <end position="575"/>
    </location>
</feature>
<feature type="region of interest" description="Disordered" evidence="1">
    <location>
        <begin position="234"/>
        <end position="258"/>
    </location>
</feature>
<keyword evidence="2" id="KW-1185">Reference proteome</keyword>
<organism evidence="2 3">
    <name type="scientific">Hyalella azteca</name>
    <name type="common">Amphipod</name>
    <dbReference type="NCBI Taxonomy" id="294128"/>
    <lineage>
        <taxon>Eukaryota</taxon>
        <taxon>Metazoa</taxon>
        <taxon>Ecdysozoa</taxon>
        <taxon>Arthropoda</taxon>
        <taxon>Crustacea</taxon>
        <taxon>Multicrustacea</taxon>
        <taxon>Malacostraca</taxon>
        <taxon>Eumalacostraca</taxon>
        <taxon>Peracarida</taxon>
        <taxon>Amphipoda</taxon>
        <taxon>Senticaudata</taxon>
        <taxon>Talitrida</taxon>
        <taxon>Talitroidea</taxon>
        <taxon>Hyalellidae</taxon>
        <taxon>Hyalella</taxon>
    </lineage>
</organism>
<feature type="region of interest" description="Disordered" evidence="1">
    <location>
        <begin position="1"/>
        <end position="79"/>
    </location>
</feature>